<dbReference type="AlphaFoldDB" id="A0A109DEM9"/>
<evidence type="ECO:0000313" key="3">
    <source>
        <dbReference type="EMBL" id="KWU03983.1"/>
    </source>
</evidence>
<evidence type="ECO:0000313" key="8">
    <source>
        <dbReference type="EMBL" id="TDN30897.1"/>
    </source>
</evidence>
<evidence type="ECO:0000313" key="15">
    <source>
        <dbReference type="Proteomes" id="UP000510660"/>
    </source>
</evidence>
<dbReference type="Proteomes" id="UP000324504">
    <property type="component" value="Unassembled WGS sequence"/>
</dbReference>
<dbReference type="Proteomes" id="UP000067598">
    <property type="component" value="Unassembled WGS sequence"/>
</dbReference>
<evidence type="ECO:0000313" key="6">
    <source>
        <dbReference type="EMBL" id="QLL73635.1"/>
    </source>
</evidence>
<evidence type="ECO:0000313" key="14">
    <source>
        <dbReference type="Proteomes" id="UP000324504"/>
    </source>
</evidence>
<sequence length="93" mass="11038">MSDNTVYVIDGRRYARNGEIVEHNVHVYSSYQNLIAAFKPFLEVSNKEVHMNGKNEMLQVRIYDPSNQFLTKYKFDIYEKKIDNFFPSTTEHI</sequence>
<dbReference type="Proteomes" id="UP001253287">
    <property type="component" value="Unassembled WGS sequence"/>
</dbReference>
<dbReference type="EMBL" id="LJGP01000016">
    <property type="protein sequence ID" value="KWU03983.1"/>
    <property type="molecule type" value="Genomic_DNA"/>
</dbReference>
<evidence type="ECO:0000313" key="5">
    <source>
        <dbReference type="EMBL" id="PLT10626.1"/>
    </source>
</evidence>
<dbReference type="EMBL" id="NKLP01000127">
    <property type="protein sequence ID" value="TDN30897.1"/>
    <property type="molecule type" value="Genomic_DNA"/>
</dbReference>
<reference evidence="8 12" key="2">
    <citation type="submission" date="2017-06" db="EMBL/GenBank/DDBJ databases">
        <authorList>
            <person name="Swanenburg J."/>
            <person name="Kort R."/>
        </authorList>
    </citation>
    <scope>NUCLEOTIDE SEQUENCE [LARGE SCALE GENOMIC DNA]</scope>
    <source>
        <strain evidence="8 12">RL05</strain>
    </source>
</reference>
<evidence type="ECO:0000313" key="12">
    <source>
        <dbReference type="Proteomes" id="UP000295195"/>
    </source>
</evidence>
<dbReference type="EMBL" id="PKIW01000055">
    <property type="protein sequence ID" value="PLT10626.1"/>
    <property type="molecule type" value="Genomic_DNA"/>
</dbReference>
<dbReference type="Proteomes" id="UP000322051">
    <property type="component" value="Unassembled WGS sequence"/>
</dbReference>
<reference evidence="5 10" key="3">
    <citation type="submission" date="2017-12" db="EMBL/GenBank/DDBJ databases">
        <title>Phylogenetic diversity of female urinary microbiome.</title>
        <authorList>
            <person name="Thomas-White K."/>
            <person name="Wolfe A.J."/>
        </authorList>
    </citation>
    <scope>NUCLEOTIDE SEQUENCE [LARGE SCALE GENOMIC DNA]</scope>
    <source>
        <strain evidence="5 10">UMB0085</strain>
    </source>
</reference>
<dbReference type="Proteomes" id="UP000510660">
    <property type="component" value="Chromosome"/>
</dbReference>
<evidence type="ECO:0000313" key="10">
    <source>
        <dbReference type="Proteomes" id="UP000235119"/>
    </source>
</evidence>
<dbReference type="EMBL" id="JAVTXN010000039">
    <property type="protein sequence ID" value="MDT9610008.1"/>
    <property type="molecule type" value="Genomic_DNA"/>
</dbReference>
<reference evidence="7 11" key="4">
    <citation type="submission" date="2019-01" db="EMBL/GenBank/DDBJ databases">
        <title>The genome sequence of Lactobacillus crispatus L49.</title>
        <authorList>
            <person name="Zhong J."/>
            <person name="Zhang J."/>
        </authorList>
    </citation>
    <scope>NUCLEOTIDE SEQUENCE [LARGE SCALE GENOMIC DNA]</scope>
    <source>
        <strain evidence="7 11">L49</strain>
    </source>
</reference>
<evidence type="ECO:0000313" key="11">
    <source>
        <dbReference type="Proteomes" id="UP000289808"/>
    </source>
</evidence>
<evidence type="ECO:0000313" key="9">
    <source>
        <dbReference type="Proteomes" id="UP000067598"/>
    </source>
</evidence>
<evidence type="ECO:0000313" key="2">
    <source>
        <dbReference type="EMBL" id="KAA8812444.1"/>
    </source>
</evidence>
<dbReference type="Proteomes" id="UP000295195">
    <property type="component" value="Unassembled WGS sequence"/>
</dbReference>
<reference evidence="13 14" key="5">
    <citation type="submission" date="2019-09" db="EMBL/GenBank/DDBJ databases">
        <title>Comparative analysis of L. crispatus genomes revealed niche specific adaptation to different host and body sites.</title>
        <authorList>
            <person name="Pan M."/>
            <person name="Hidalgo-Cantabrana C."/>
            <person name="Barrangou R."/>
        </authorList>
    </citation>
    <scope>NUCLEOTIDE SEQUENCE [LARGE SCALE GENOMIC DNA]</scope>
    <source>
        <strain evidence="2 14">NCK2488</strain>
        <strain evidence="1 13">NCK973</strain>
    </source>
</reference>
<evidence type="ECO:0000313" key="1">
    <source>
        <dbReference type="EMBL" id="KAA8798901.1"/>
    </source>
</evidence>
<dbReference type="EMBL" id="VUAV01000032">
    <property type="protein sequence ID" value="KAA8812444.1"/>
    <property type="molecule type" value="Genomic_DNA"/>
</dbReference>
<evidence type="ECO:0000313" key="13">
    <source>
        <dbReference type="Proteomes" id="UP000322051"/>
    </source>
</evidence>
<dbReference type="EMBL" id="SCLX01000002">
    <property type="protein sequence ID" value="RXF60477.1"/>
    <property type="molecule type" value="Genomic_DNA"/>
</dbReference>
<dbReference type="Proteomes" id="UP000289808">
    <property type="component" value="Unassembled WGS sequence"/>
</dbReference>
<dbReference type="EMBL" id="VUAO01000005">
    <property type="protein sequence ID" value="KAA8798901.1"/>
    <property type="molecule type" value="Genomic_DNA"/>
</dbReference>
<protein>
    <submittedName>
        <fullName evidence="3">Uncharacterized protein</fullName>
    </submittedName>
</protein>
<reference evidence="3 9" key="1">
    <citation type="journal article" date="2016" name="Microbiology (Mosc.)">
        <title>Comparison of Lactobacillus crispatus isolates from Lactobacillus-dominated vaginal microbiomes with isolates from microbiomes containing bacterial vaginosis-associated bacteria.</title>
        <authorList>
            <person name="Abdelmaksoud A.A."/>
            <person name="Koparde V.N."/>
            <person name="Sheth N.U."/>
            <person name="Serrano M.G."/>
            <person name="Glascock A.L."/>
            <person name="Fettweis J.M."/>
            <person name="Strauss Iii J.F."/>
            <person name="Buck G.A."/>
            <person name="Jefferson K.K."/>
        </authorList>
    </citation>
    <scope>NUCLEOTIDE SEQUENCE [LARGE SCALE GENOMIC DNA]</scope>
    <source>
        <strain evidence="3 9">VMC3</strain>
    </source>
</reference>
<dbReference type="PATRIC" id="fig|47770.28.peg.328"/>
<dbReference type="EMBL" id="CP047415">
    <property type="protein sequence ID" value="QLL73635.1"/>
    <property type="molecule type" value="Genomic_DNA"/>
</dbReference>
<evidence type="ECO:0000313" key="4">
    <source>
        <dbReference type="EMBL" id="MDT9610008.1"/>
    </source>
</evidence>
<dbReference type="RefSeq" id="WP_005726124.1">
    <property type="nucleotide sequence ID" value="NZ_AP025162.1"/>
</dbReference>
<evidence type="ECO:0000313" key="7">
    <source>
        <dbReference type="EMBL" id="RXF60477.1"/>
    </source>
</evidence>
<accession>A0A109DEM9</accession>
<reference evidence="4" key="7">
    <citation type="submission" date="2023-08" db="EMBL/GenBank/DDBJ databases">
        <title>Lactobacillus from the Female Urinary Tract.</title>
        <authorList>
            <person name="Stegman N."/>
            <person name="Jackson B."/>
            <person name="Steiling M."/>
            <person name="Sedano C."/>
            <person name="Wolfe A."/>
            <person name="Putonti C."/>
        </authorList>
    </citation>
    <scope>NUCLEOTIDE SEQUENCE</scope>
    <source>
        <strain evidence="4">UMB5661</strain>
    </source>
</reference>
<organism evidence="3 9">
    <name type="scientific">Lactobacillus crispatus</name>
    <dbReference type="NCBI Taxonomy" id="47770"/>
    <lineage>
        <taxon>Bacteria</taxon>
        <taxon>Bacillati</taxon>
        <taxon>Bacillota</taxon>
        <taxon>Bacilli</taxon>
        <taxon>Lactobacillales</taxon>
        <taxon>Lactobacillaceae</taxon>
        <taxon>Lactobacillus</taxon>
    </lineage>
</organism>
<name>A0A109DEM9_9LACO</name>
<gene>
    <name evidence="3" type="ORF">AEL95_04715</name>
    <name evidence="8" type="ORF">CEE75_07435</name>
    <name evidence="5" type="ORF">CYJ79_09345</name>
    <name evidence="7" type="ORF">ERD32_00365</name>
    <name evidence="1" type="ORF">F1C02_02835</name>
    <name evidence="2" type="ORF">F1C09_06325</name>
    <name evidence="6" type="ORF">GTO85_04265</name>
    <name evidence="4" type="ORF">RON39_07705</name>
</gene>
<dbReference type="Proteomes" id="UP000235119">
    <property type="component" value="Unassembled WGS sequence"/>
</dbReference>
<proteinExistence type="predicted"/>
<reference evidence="6 15" key="6">
    <citation type="submission" date="2020-01" db="EMBL/GenBank/DDBJ databases">
        <title>Complete and circular genome sequences of six lactobacillus isolates from horses.</title>
        <authorList>
            <person name="Hassan H.M."/>
        </authorList>
    </citation>
    <scope>NUCLEOTIDE SEQUENCE [LARGE SCALE GENOMIC DNA]</scope>
    <source>
        <strain evidence="6 15">1D</strain>
    </source>
</reference>